<reference evidence="3" key="1">
    <citation type="submission" date="2019-05" db="EMBL/GenBank/DDBJ databases">
        <title>Flavobacterium profundi sp. nov., isolated from a deep-sea seamount.</title>
        <authorList>
            <person name="Zhang D.-C."/>
        </authorList>
    </citation>
    <scope>NUCLEOTIDE SEQUENCE [LARGE SCALE GENOMIC DNA]</scope>
    <source>
        <strain evidence="3">TP390</strain>
    </source>
</reference>
<protein>
    <recommendedName>
        <fullName evidence="4">Tetratricopeptide repeat-containing protein</fullName>
    </recommendedName>
</protein>
<keyword evidence="3" id="KW-1185">Reference proteome</keyword>
<proteinExistence type="predicted"/>
<accession>A0A6I4ILC2</accession>
<sequence>MKTKAIFILFLFFVTNLSFSNTIFSVQLAKAEAFKKEQKFTKAINCYLKAIRSVQNDDAMVKEVYFDIADCFYKSGKENMAVKVLKFSIYRFGAVKQDLLDTNKLDDQLVHSLFEVIGDKYDSYRNKYVSKFDKKEKLLAEVASEIKTS</sequence>
<dbReference type="Proteomes" id="UP000431264">
    <property type="component" value="Unassembled WGS sequence"/>
</dbReference>
<keyword evidence="1" id="KW-0732">Signal</keyword>
<dbReference type="Gene3D" id="1.25.40.10">
    <property type="entry name" value="Tetratricopeptide repeat domain"/>
    <property type="match status" value="1"/>
</dbReference>
<feature type="chain" id="PRO_5026323916" description="Tetratricopeptide repeat-containing protein" evidence="1">
    <location>
        <begin position="21"/>
        <end position="149"/>
    </location>
</feature>
<evidence type="ECO:0000256" key="1">
    <source>
        <dbReference type="SAM" id="SignalP"/>
    </source>
</evidence>
<organism evidence="2 3">
    <name type="scientific">Flavobacterium profundi</name>
    <dbReference type="NCBI Taxonomy" id="1774945"/>
    <lineage>
        <taxon>Bacteria</taxon>
        <taxon>Pseudomonadati</taxon>
        <taxon>Bacteroidota</taxon>
        <taxon>Flavobacteriia</taxon>
        <taxon>Flavobacteriales</taxon>
        <taxon>Flavobacteriaceae</taxon>
        <taxon>Flavobacterium</taxon>
    </lineage>
</organism>
<dbReference type="OrthoDB" id="9959954at2"/>
<feature type="signal peptide" evidence="1">
    <location>
        <begin position="1"/>
        <end position="20"/>
    </location>
</feature>
<dbReference type="AlphaFoldDB" id="A0A6I4ILC2"/>
<evidence type="ECO:0000313" key="3">
    <source>
        <dbReference type="Proteomes" id="UP000431264"/>
    </source>
</evidence>
<comment type="caution">
    <text evidence="2">The sequence shown here is derived from an EMBL/GenBank/DDBJ whole genome shotgun (WGS) entry which is preliminary data.</text>
</comment>
<dbReference type="SUPFAM" id="SSF48452">
    <property type="entry name" value="TPR-like"/>
    <property type="match status" value="1"/>
</dbReference>
<dbReference type="RefSeq" id="WP_140997463.1">
    <property type="nucleotide sequence ID" value="NZ_VDCZ01000004.1"/>
</dbReference>
<evidence type="ECO:0000313" key="2">
    <source>
        <dbReference type="EMBL" id="MVO09082.1"/>
    </source>
</evidence>
<evidence type="ECO:0008006" key="4">
    <source>
        <dbReference type="Google" id="ProtNLM"/>
    </source>
</evidence>
<dbReference type="EMBL" id="WQLW01000004">
    <property type="protein sequence ID" value="MVO09082.1"/>
    <property type="molecule type" value="Genomic_DNA"/>
</dbReference>
<dbReference type="InterPro" id="IPR011990">
    <property type="entry name" value="TPR-like_helical_dom_sf"/>
</dbReference>
<gene>
    <name evidence="2" type="ORF">GOQ30_07865</name>
</gene>
<name>A0A6I4ILC2_9FLAO</name>